<dbReference type="CDD" id="cd06257">
    <property type="entry name" value="DnaJ"/>
    <property type="match status" value="1"/>
</dbReference>
<dbReference type="PROSITE" id="PS50076">
    <property type="entry name" value="DNAJ_2"/>
    <property type="match status" value="1"/>
</dbReference>
<dbReference type="PANTHER" id="PTHR43908">
    <property type="entry name" value="AT29763P-RELATED"/>
    <property type="match status" value="1"/>
</dbReference>
<evidence type="ECO:0000256" key="1">
    <source>
        <dbReference type="ARBA" id="ARBA00004167"/>
    </source>
</evidence>
<evidence type="ECO:0000256" key="2">
    <source>
        <dbReference type="ARBA" id="ARBA00022692"/>
    </source>
</evidence>
<dbReference type="InterPro" id="IPR015399">
    <property type="entry name" value="DUF1977_DnaJ-like"/>
</dbReference>
<evidence type="ECO:0000256" key="5">
    <source>
        <dbReference type="SAM" id="Phobius"/>
    </source>
</evidence>
<evidence type="ECO:0000259" key="6">
    <source>
        <dbReference type="PROSITE" id="PS50076"/>
    </source>
</evidence>
<comment type="caution">
    <text evidence="7">The sequence shown here is derived from an EMBL/GenBank/DDBJ whole genome shotgun (WGS) entry which is preliminary data.</text>
</comment>
<dbReference type="Pfam" id="PF09320">
    <property type="entry name" value="DUF1977"/>
    <property type="match status" value="1"/>
</dbReference>
<proteinExistence type="predicted"/>
<evidence type="ECO:0000256" key="3">
    <source>
        <dbReference type="ARBA" id="ARBA00022989"/>
    </source>
</evidence>
<dbReference type="Pfam" id="PF00226">
    <property type="entry name" value="DnaJ"/>
    <property type="match status" value="1"/>
</dbReference>
<dbReference type="PRINTS" id="PR00625">
    <property type="entry name" value="JDOMAIN"/>
</dbReference>
<dbReference type="PANTHER" id="PTHR43908:SF3">
    <property type="entry name" value="AT29763P-RELATED"/>
    <property type="match status" value="1"/>
</dbReference>
<dbReference type="SUPFAM" id="SSF46565">
    <property type="entry name" value="Chaperone J-domain"/>
    <property type="match status" value="1"/>
</dbReference>
<dbReference type="InterPro" id="IPR051100">
    <property type="entry name" value="DnaJ_subfamily_B/C"/>
</dbReference>
<organism evidence="7 8">
    <name type="scientific">Paragonimus westermani</name>
    <dbReference type="NCBI Taxonomy" id="34504"/>
    <lineage>
        <taxon>Eukaryota</taxon>
        <taxon>Metazoa</taxon>
        <taxon>Spiralia</taxon>
        <taxon>Lophotrochozoa</taxon>
        <taxon>Platyhelminthes</taxon>
        <taxon>Trematoda</taxon>
        <taxon>Digenea</taxon>
        <taxon>Plagiorchiida</taxon>
        <taxon>Troglotremata</taxon>
        <taxon>Troglotrematidae</taxon>
        <taxon>Paragonimus</taxon>
    </lineage>
</organism>
<keyword evidence="4 5" id="KW-0472">Membrane</keyword>
<dbReference type="AlphaFoldDB" id="A0A5J4NP09"/>
<gene>
    <name evidence="7" type="ORF">DEA37_0014272</name>
</gene>
<dbReference type="Proteomes" id="UP000324629">
    <property type="component" value="Unassembled WGS sequence"/>
</dbReference>
<dbReference type="InterPro" id="IPR001623">
    <property type="entry name" value="DnaJ_domain"/>
</dbReference>
<keyword evidence="2 5" id="KW-0812">Transmembrane</keyword>
<feature type="transmembrane region" description="Helical" evidence="5">
    <location>
        <begin position="246"/>
        <end position="269"/>
    </location>
</feature>
<dbReference type="Gene3D" id="1.10.287.110">
    <property type="entry name" value="DnaJ domain"/>
    <property type="match status" value="1"/>
</dbReference>
<feature type="domain" description="J" evidence="6">
    <location>
        <begin position="111"/>
        <end position="186"/>
    </location>
</feature>
<evidence type="ECO:0000313" key="7">
    <source>
        <dbReference type="EMBL" id="KAA3677303.1"/>
    </source>
</evidence>
<dbReference type="InterPro" id="IPR036869">
    <property type="entry name" value="J_dom_sf"/>
</dbReference>
<evidence type="ECO:0000313" key="8">
    <source>
        <dbReference type="Proteomes" id="UP000324629"/>
    </source>
</evidence>
<dbReference type="SMART" id="SM00271">
    <property type="entry name" value="DnaJ"/>
    <property type="match status" value="1"/>
</dbReference>
<name>A0A5J4NP09_9TREM</name>
<accession>A0A5J4NP09</accession>
<dbReference type="GO" id="GO:0016020">
    <property type="term" value="C:membrane"/>
    <property type="evidence" value="ECO:0007669"/>
    <property type="project" value="UniProtKB-SubCell"/>
</dbReference>
<protein>
    <submittedName>
        <fullName evidence="7">DnaJ subfamily B member 12</fullName>
    </submittedName>
</protein>
<keyword evidence="8" id="KW-1185">Reference proteome</keyword>
<reference evidence="7 8" key="1">
    <citation type="journal article" date="2019" name="Gigascience">
        <title>Whole-genome sequence of the oriental lung fluke Paragonimus westermani.</title>
        <authorList>
            <person name="Oey H."/>
            <person name="Zakrzewski M."/>
            <person name="Narain K."/>
            <person name="Devi K.R."/>
            <person name="Agatsuma T."/>
            <person name="Nawaratna S."/>
            <person name="Gobert G.N."/>
            <person name="Jones M.K."/>
            <person name="Ragan M.A."/>
            <person name="McManus D.P."/>
            <person name="Krause L."/>
        </authorList>
    </citation>
    <scope>NUCLEOTIDE SEQUENCE [LARGE SCALE GENOMIC DNA]</scope>
    <source>
        <strain evidence="7 8">IND2009</strain>
    </source>
</reference>
<dbReference type="EMBL" id="QNGE01001568">
    <property type="protein sequence ID" value="KAA3677303.1"/>
    <property type="molecule type" value="Genomic_DNA"/>
</dbReference>
<comment type="subcellular location">
    <subcellularLocation>
        <location evidence="1">Membrane</location>
        <topology evidence="1">Single-pass membrane protein</topology>
    </subcellularLocation>
</comment>
<evidence type="ECO:0000256" key="4">
    <source>
        <dbReference type="ARBA" id="ARBA00023136"/>
    </source>
</evidence>
<keyword evidence="3 5" id="KW-1133">Transmembrane helix</keyword>
<sequence length="381" mass="44776">MDANKDEAIRCISMARSRLASGQREVARKYVMKAMRLYPSISIKGKEPYNLFRKGLSLWSKTPVLLLEKGKLIYTVLSQNLRHKKNLRIIQRLHSPRRRLRPSGKFLLAKITMSFWGFPKKAPKMRLDAHTNCGFDSTRLLFSRLALKFHPDKNRAPGATEAFKKIGNALSVLTDTEKRRRYDQFGTEEEQAPRITPVYRHVDPFFQPDADVFSMFFNGGFPFAQVYRGQHHRPASSRESERENNYFIYIQLVPLILIFALSFFSNLFVKDPYYSLTSTEQVFTFAIILNPYSVERFTNSHRVPFYVKPTFEKDFDGNLAQLESQIEGEFENNLRIRCFREKEYRERMLFQARHFGDDADFQRAQRIQLRSCERLIEVFNG</sequence>